<dbReference type="EMBL" id="ML170565">
    <property type="protein sequence ID" value="TDL13525.1"/>
    <property type="molecule type" value="Genomic_DNA"/>
</dbReference>
<gene>
    <name evidence="1" type="ORF">BD410DRAFT_846858</name>
</gene>
<proteinExistence type="predicted"/>
<reference evidence="1 2" key="1">
    <citation type="submission" date="2018-06" db="EMBL/GenBank/DDBJ databases">
        <title>A transcriptomic atlas of mushroom development highlights an independent origin of complex multicellularity.</title>
        <authorList>
            <consortium name="DOE Joint Genome Institute"/>
            <person name="Krizsan K."/>
            <person name="Almasi E."/>
            <person name="Merenyi Z."/>
            <person name="Sahu N."/>
            <person name="Viragh M."/>
            <person name="Koszo T."/>
            <person name="Mondo S."/>
            <person name="Kiss B."/>
            <person name="Balint B."/>
            <person name="Kues U."/>
            <person name="Barry K."/>
            <person name="Hegedus J.C."/>
            <person name="Henrissat B."/>
            <person name="Johnson J."/>
            <person name="Lipzen A."/>
            <person name="Ohm R."/>
            <person name="Nagy I."/>
            <person name="Pangilinan J."/>
            <person name="Yan J."/>
            <person name="Xiong Y."/>
            <person name="Grigoriev I.V."/>
            <person name="Hibbett D.S."/>
            <person name="Nagy L.G."/>
        </authorList>
    </citation>
    <scope>NUCLEOTIDE SEQUENCE [LARGE SCALE GENOMIC DNA]</scope>
    <source>
        <strain evidence="1 2">SZMC22713</strain>
    </source>
</reference>
<dbReference type="AlphaFoldDB" id="A0A4Y7PE22"/>
<evidence type="ECO:0000313" key="1">
    <source>
        <dbReference type="EMBL" id="TDL13525.1"/>
    </source>
</evidence>
<sequence>MVQPYKTTKILTSFLVATALFTNPLERTHDIKSQTTNPAVLTAPYLSTSSTQLYDSTNISAASSSSMARSDEFYLYFHIHFSVLIINANTNHILISPPSSHRHHRQRTSPNNIPVNQPPSLPILSIHYAKKDKVQAIVFGTLW</sequence>
<name>A0A4Y7PE22_9AGAM</name>
<evidence type="ECO:0000313" key="2">
    <source>
        <dbReference type="Proteomes" id="UP000294933"/>
    </source>
</evidence>
<organism evidence="1 2">
    <name type="scientific">Rickenella mellea</name>
    <dbReference type="NCBI Taxonomy" id="50990"/>
    <lineage>
        <taxon>Eukaryota</taxon>
        <taxon>Fungi</taxon>
        <taxon>Dikarya</taxon>
        <taxon>Basidiomycota</taxon>
        <taxon>Agaricomycotina</taxon>
        <taxon>Agaricomycetes</taxon>
        <taxon>Hymenochaetales</taxon>
        <taxon>Rickenellaceae</taxon>
        <taxon>Rickenella</taxon>
    </lineage>
</organism>
<protein>
    <submittedName>
        <fullName evidence="1">Uncharacterized protein</fullName>
    </submittedName>
</protein>
<accession>A0A4Y7PE22</accession>
<keyword evidence="2" id="KW-1185">Reference proteome</keyword>
<dbReference type="Proteomes" id="UP000294933">
    <property type="component" value="Unassembled WGS sequence"/>
</dbReference>
<dbReference type="VEuPathDB" id="FungiDB:BD410DRAFT_846858"/>